<dbReference type="EMBL" id="JASJOS010000004">
    <property type="protein sequence ID" value="MDJ1480753.1"/>
    <property type="molecule type" value="Genomic_DNA"/>
</dbReference>
<dbReference type="InterPro" id="IPR036866">
    <property type="entry name" value="RibonucZ/Hydroxyglut_hydro"/>
</dbReference>
<name>A0AAE3U829_9BACT</name>
<gene>
    <name evidence="2" type="ORF">QNI16_09685</name>
</gene>
<sequence>MVITLLGTGTSQGVPVIGCDCEVCRSVDFRDKRLRTSVHIQTDDLSLVIDTGPDFRQQMLRERINTLDAVLFTHEHKDHTAGLDDIRAYNFRQNRDMPVYGQQRVLESLQRDFAYAFAEFKYPGIPQIQLHTIEGHPFSIQNTTIIPIDVLHYKLPVLGFRIGDFSYITDANYISETEMEKLKGSRVIVFDALQQEPHLSHFTLNEAVEILTRLQPEEAYLTHISHRMGLHSSINKILPPFIRMGYDGMQIRMNKKIPV</sequence>
<reference evidence="2" key="1">
    <citation type="submission" date="2023-05" db="EMBL/GenBank/DDBJ databases">
        <authorList>
            <person name="Zhang X."/>
        </authorList>
    </citation>
    <scope>NUCLEOTIDE SEQUENCE</scope>
    <source>
        <strain evidence="2">YF14B1</strain>
    </source>
</reference>
<protein>
    <submittedName>
        <fullName evidence="2">MBL fold metallo-hydrolase</fullName>
    </submittedName>
</protein>
<dbReference type="Pfam" id="PF12706">
    <property type="entry name" value="Lactamase_B_2"/>
    <property type="match status" value="1"/>
</dbReference>
<dbReference type="SMART" id="SM00849">
    <property type="entry name" value="Lactamase_B"/>
    <property type="match status" value="1"/>
</dbReference>
<comment type="caution">
    <text evidence="2">The sequence shown here is derived from an EMBL/GenBank/DDBJ whole genome shotgun (WGS) entry which is preliminary data.</text>
</comment>
<dbReference type="CDD" id="cd16279">
    <property type="entry name" value="metallo-hydrolase-like_MBL-fold"/>
    <property type="match status" value="1"/>
</dbReference>
<organism evidence="2 3">
    <name type="scientific">Xanthocytophaga flava</name>
    <dbReference type="NCBI Taxonomy" id="3048013"/>
    <lineage>
        <taxon>Bacteria</taxon>
        <taxon>Pseudomonadati</taxon>
        <taxon>Bacteroidota</taxon>
        <taxon>Cytophagia</taxon>
        <taxon>Cytophagales</taxon>
        <taxon>Rhodocytophagaceae</taxon>
        <taxon>Xanthocytophaga</taxon>
    </lineage>
</organism>
<accession>A0AAE3U829</accession>
<feature type="domain" description="Metallo-beta-lactamase" evidence="1">
    <location>
        <begin position="34"/>
        <end position="223"/>
    </location>
</feature>
<evidence type="ECO:0000313" key="3">
    <source>
        <dbReference type="Proteomes" id="UP001241110"/>
    </source>
</evidence>
<dbReference type="PANTHER" id="PTHR42663">
    <property type="entry name" value="HYDROLASE C777.06C-RELATED-RELATED"/>
    <property type="match status" value="1"/>
</dbReference>
<dbReference type="AlphaFoldDB" id="A0AAE3U829"/>
<dbReference type="SUPFAM" id="SSF56281">
    <property type="entry name" value="Metallo-hydrolase/oxidoreductase"/>
    <property type="match status" value="1"/>
</dbReference>
<evidence type="ECO:0000259" key="1">
    <source>
        <dbReference type="SMART" id="SM00849"/>
    </source>
</evidence>
<evidence type="ECO:0000313" key="2">
    <source>
        <dbReference type="EMBL" id="MDJ1480753.1"/>
    </source>
</evidence>
<dbReference type="Gene3D" id="3.60.15.10">
    <property type="entry name" value="Ribonuclease Z/Hydroxyacylglutathione hydrolase-like"/>
    <property type="match status" value="1"/>
</dbReference>
<dbReference type="Proteomes" id="UP001241110">
    <property type="component" value="Unassembled WGS sequence"/>
</dbReference>
<dbReference type="InterPro" id="IPR001279">
    <property type="entry name" value="Metallo-B-lactamas"/>
</dbReference>
<dbReference type="PANTHER" id="PTHR42663:SF6">
    <property type="entry name" value="HYDROLASE C777.06C-RELATED"/>
    <property type="match status" value="1"/>
</dbReference>
<dbReference type="RefSeq" id="WP_313977680.1">
    <property type="nucleotide sequence ID" value="NZ_JASJOS010000004.1"/>
</dbReference>
<proteinExistence type="predicted"/>